<evidence type="ECO:0000256" key="1">
    <source>
        <dbReference type="SAM" id="Phobius"/>
    </source>
</evidence>
<protein>
    <submittedName>
        <fullName evidence="3">LysM peptidoglycan-binding domain-containing protein</fullName>
    </submittedName>
</protein>
<evidence type="ECO:0000259" key="2">
    <source>
        <dbReference type="PROSITE" id="PS51782"/>
    </source>
</evidence>
<dbReference type="SMART" id="SM00257">
    <property type="entry name" value="LysM"/>
    <property type="match status" value="1"/>
</dbReference>
<keyword evidence="1" id="KW-0472">Membrane</keyword>
<dbReference type="RefSeq" id="WP_192016074.1">
    <property type="nucleotide sequence ID" value="NZ_JACYTP010000006.1"/>
</dbReference>
<dbReference type="InterPro" id="IPR036779">
    <property type="entry name" value="LysM_dom_sf"/>
</dbReference>
<sequence>MSSDIKPTKRFVKAAYQPLDERIYSSKPEPVPETEPVPEYAYSVAFACRPALYRQYVKPYLSLQLNQSEQEGPLTQWSEKAQGQHTYVSCEVRKDEEKSLQVNWRTSPLVSFGVDAVLPHDKSAAVIQEAFVPVRPAIQMGEQLGLPTKGYLYHFLAGKLISEYRCMGETYPRFQVTQSRAEAMYPEPAIDQPLEFILALWQRNGQTVQDQYLLYSQEALTDDAINSVDTAFLDQHGVKLDMQQIIPLTENGGQRKKHTVVEGETLSGIADHYQMTLESLLSLNPFWRDNKTHLSIGSQVYLESVGIYTHGQDTRYPASAMMLGDGVFAISNQSQGWVDFPVVKVAEAEAGQFTALSPVRYAIDARNEKGQGLHPVQDTEVFSGGIFQSAEIPYTLRQIRDGWLYALHPLPESEAWQLEEYKIEQGEFRRVEGHTAQARAKAEPQQPKSHILCATASPYYLAYSVKRWTDRICDFYLTDAQARDNWLRKVDLNESGQHTHRADVATVECAVADVNVEGLDPFAGTCAPLTGEPGKPNDFIHVPPKKTLASYTYQAPSAHGQQIVALDDPLADLSDLYLALLEPVLTTTPDEQTHRKVVLAEAIRSMVRVSIPQDKMPVIQPEQWLDFESALDTCLEYQYQIPVLHTGPDNTLSARLELLNQYKQASLKAQAKLEAMGFFGVEDYVQEYTERRKAHSQVNWDGLDTFYKAYLASQAGAYAAIPGAFDRLLAALPTLGTEPMRLGLDMLYSDHMAYLMELFGEILPALNSSASDDAMQQKLAEALVQETPDNLMALATSFFSAEFYTKADELVKESDVLDLQRESVPVTGVVAGLNSVLGFGLGTESALYQKTLSMTVPLGGLIDSAIEAVKKTAGMGFQKGYFTYLGITMKKGGFRGGFNVAAMTWSLEQISQGKIGLNPAFEQTRQAFRQRFSGAVSEWQSLDEQLRRMPADSPKRAALELKQQKMETRVARMVTEAPGVYDSFNGAKLQAFNSVLDRANQGFSRLGRLDFIVAFLNAINVVAQQYAVEETLASTPNADVNTQRHVVGFSTAWLMHATSEIFRGLAFDRVKQHPSLLEQRLNHIVSIGKGVDIKALARSYLQRSMLAGMLGVVAAGWEAYLTWQDAEKADFLIEQKLLGIKSIILAGQGLTWGVLALNSVLGTANRLAIGVVLQGWMVAAWFWLGIAYLAVSVIINVLQKSPLESWLRNSVWGEEPKGDWTAATEYQALLQILNQPHIEAVVKSARQLPGKVASPYAPLPYTFQQQLKLTFPQQRPGQRIDVGVTVSGLREREVYEGYYKTTKVDAFTYQLTEQDIARGDWEFDEHKVPTLVLDIPIWVERIDTIRVFAVVNNRNPFAESQQTAQHYKHQVHPQLQAQSDVMKDGQASDMLGHQLILVKIEDV</sequence>
<dbReference type="CDD" id="cd20709">
    <property type="entry name" value="MIX_V"/>
    <property type="match status" value="1"/>
</dbReference>
<dbReference type="PROSITE" id="PS51782">
    <property type="entry name" value="LYSM"/>
    <property type="match status" value="1"/>
</dbReference>
<dbReference type="CDD" id="cd20708">
    <property type="entry name" value="MIX_IV"/>
    <property type="match status" value="1"/>
</dbReference>
<organism evidence="3 4">
    <name type="scientific">Photobacterium arenosum</name>
    <dbReference type="NCBI Taxonomy" id="2774143"/>
    <lineage>
        <taxon>Bacteria</taxon>
        <taxon>Pseudomonadati</taxon>
        <taxon>Pseudomonadota</taxon>
        <taxon>Gammaproteobacteria</taxon>
        <taxon>Vibrionales</taxon>
        <taxon>Vibrionaceae</taxon>
        <taxon>Photobacterium</taxon>
    </lineage>
</organism>
<reference evidence="3 4" key="1">
    <citation type="submission" date="2020-09" db="EMBL/GenBank/DDBJ databases">
        <title>Photobacterium sp. CAU 1568 isolated from sand of Sido Beach.</title>
        <authorList>
            <person name="Kim W."/>
        </authorList>
    </citation>
    <scope>NUCLEOTIDE SEQUENCE [LARGE SCALE GENOMIC DNA]</scope>
    <source>
        <strain evidence="3 4">CAU 1568</strain>
    </source>
</reference>
<dbReference type="CDD" id="cd00118">
    <property type="entry name" value="LysM"/>
    <property type="match status" value="1"/>
</dbReference>
<feature type="transmembrane region" description="Helical" evidence="1">
    <location>
        <begin position="1176"/>
        <end position="1198"/>
    </location>
</feature>
<dbReference type="EMBL" id="JACYTP010000006">
    <property type="protein sequence ID" value="MBD8513390.1"/>
    <property type="molecule type" value="Genomic_DNA"/>
</dbReference>
<evidence type="ECO:0000313" key="3">
    <source>
        <dbReference type="EMBL" id="MBD8513390.1"/>
    </source>
</evidence>
<feature type="domain" description="LysM" evidence="2">
    <location>
        <begin position="256"/>
        <end position="302"/>
    </location>
</feature>
<dbReference type="Pfam" id="PF20249">
    <property type="entry name" value="VasX_N"/>
    <property type="match status" value="1"/>
</dbReference>
<keyword evidence="4" id="KW-1185">Reference proteome</keyword>
<dbReference type="Pfam" id="PF01476">
    <property type="entry name" value="LysM"/>
    <property type="match status" value="1"/>
</dbReference>
<evidence type="ECO:0000313" key="4">
    <source>
        <dbReference type="Proteomes" id="UP000649768"/>
    </source>
</evidence>
<keyword evidence="1" id="KW-1133">Transmembrane helix</keyword>
<dbReference type="SUPFAM" id="SSF54106">
    <property type="entry name" value="LysM domain"/>
    <property type="match status" value="1"/>
</dbReference>
<dbReference type="InterPro" id="IPR018392">
    <property type="entry name" value="LysM"/>
</dbReference>
<proteinExistence type="predicted"/>
<accession>A0ABR9BLG2</accession>
<comment type="caution">
    <text evidence="3">The sequence shown here is derived from an EMBL/GenBank/DDBJ whole genome shotgun (WGS) entry which is preliminary data.</text>
</comment>
<gene>
    <name evidence="3" type="ORF">IFO68_11955</name>
</gene>
<dbReference type="Proteomes" id="UP000649768">
    <property type="component" value="Unassembled WGS sequence"/>
</dbReference>
<keyword evidence="1" id="KW-0812">Transmembrane</keyword>
<dbReference type="InterPro" id="IPR046864">
    <property type="entry name" value="VasX_N"/>
</dbReference>
<name>A0ABR9BLG2_9GAMM</name>
<dbReference type="Gene3D" id="3.10.350.10">
    <property type="entry name" value="LysM domain"/>
    <property type="match status" value="1"/>
</dbReference>